<proteinExistence type="predicted"/>
<evidence type="ECO:0000259" key="1">
    <source>
        <dbReference type="Pfam" id="PF13302"/>
    </source>
</evidence>
<protein>
    <submittedName>
        <fullName evidence="2">GNAT family N-acetyltransferase</fullName>
    </submittedName>
</protein>
<dbReference type="PANTHER" id="PTHR43792">
    <property type="entry name" value="GNAT FAMILY, PUTATIVE (AFU_ORTHOLOGUE AFUA_3G00765)-RELATED-RELATED"/>
    <property type="match status" value="1"/>
</dbReference>
<dbReference type="InterPro" id="IPR051531">
    <property type="entry name" value="N-acetyltransferase"/>
</dbReference>
<dbReference type="Gene3D" id="3.40.630.30">
    <property type="match status" value="1"/>
</dbReference>
<name>A0ABS3LKZ8_9PROT</name>
<dbReference type="Pfam" id="PF13302">
    <property type="entry name" value="Acetyltransf_3"/>
    <property type="match status" value="1"/>
</dbReference>
<sequence>MPPAPTLHTKRLLLRPMRFSDWPAYATFMASERSHHMSGPFAADRAWGMFCADHAQWDLFGVGALMMEDRANGHCLGQVGINAGPFFPEHEIGWLVFPQAEGLGYAFEAASALRDWARDVRRLPSLVSYIHMDNARSRTLARRLGAQHDLAATSPAQNTEVYRHFGQPAPS</sequence>
<gene>
    <name evidence="2" type="ORF">J2D75_02195</name>
</gene>
<feature type="domain" description="N-acetyltransferase" evidence="1">
    <location>
        <begin position="11"/>
        <end position="147"/>
    </location>
</feature>
<dbReference type="Proteomes" id="UP000664399">
    <property type="component" value="Unassembled WGS sequence"/>
</dbReference>
<dbReference type="RefSeq" id="WP_207852270.1">
    <property type="nucleotide sequence ID" value="NZ_JAFVMG010000001.1"/>
</dbReference>
<evidence type="ECO:0000313" key="2">
    <source>
        <dbReference type="EMBL" id="MBO1327286.1"/>
    </source>
</evidence>
<dbReference type="SUPFAM" id="SSF55729">
    <property type="entry name" value="Acyl-CoA N-acyltransferases (Nat)"/>
    <property type="match status" value="1"/>
</dbReference>
<dbReference type="EMBL" id="JAFVMG010000001">
    <property type="protein sequence ID" value="MBO1327286.1"/>
    <property type="molecule type" value="Genomic_DNA"/>
</dbReference>
<dbReference type="PANTHER" id="PTHR43792:SF1">
    <property type="entry name" value="N-ACETYLTRANSFERASE DOMAIN-CONTAINING PROTEIN"/>
    <property type="match status" value="1"/>
</dbReference>
<dbReference type="InterPro" id="IPR000182">
    <property type="entry name" value="GNAT_dom"/>
</dbReference>
<reference evidence="2 3" key="1">
    <citation type="submission" date="2021-03" db="EMBL/GenBank/DDBJ databases">
        <title>The complete genome sequence of Acetobacter suratthaniensis TBRC 1719.</title>
        <authorList>
            <person name="Charoenyingcharoen P."/>
            <person name="Yukphan P."/>
        </authorList>
    </citation>
    <scope>NUCLEOTIDE SEQUENCE [LARGE SCALE GENOMIC DNA]</scope>
    <source>
        <strain evidence="2 3">TBRC 1719</strain>
    </source>
</reference>
<accession>A0ABS3LKZ8</accession>
<keyword evidence="3" id="KW-1185">Reference proteome</keyword>
<organism evidence="2 3">
    <name type="scientific">Acetobacter suratthaniensis</name>
    <dbReference type="NCBI Taxonomy" id="1502841"/>
    <lineage>
        <taxon>Bacteria</taxon>
        <taxon>Pseudomonadati</taxon>
        <taxon>Pseudomonadota</taxon>
        <taxon>Alphaproteobacteria</taxon>
        <taxon>Acetobacterales</taxon>
        <taxon>Acetobacteraceae</taxon>
        <taxon>Acetobacter</taxon>
    </lineage>
</organism>
<dbReference type="InterPro" id="IPR016181">
    <property type="entry name" value="Acyl_CoA_acyltransferase"/>
</dbReference>
<comment type="caution">
    <text evidence="2">The sequence shown here is derived from an EMBL/GenBank/DDBJ whole genome shotgun (WGS) entry which is preliminary data.</text>
</comment>
<evidence type="ECO:0000313" key="3">
    <source>
        <dbReference type="Proteomes" id="UP000664399"/>
    </source>
</evidence>